<dbReference type="GO" id="GO:0007155">
    <property type="term" value="P:cell adhesion"/>
    <property type="evidence" value="ECO:0007669"/>
    <property type="project" value="InterPro"/>
</dbReference>
<evidence type="ECO:0000313" key="6">
    <source>
        <dbReference type="Proteomes" id="UP000317663"/>
    </source>
</evidence>
<comment type="similarity">
    <text evidence="1">Belongs to the intimin/invasin family.</text>
</comment>
<dbReference type="PANTHER" id="PTHR39576">
    <property type="entry name" value="ATTACHING AND EFFACING PROTEIN HOMOLOG-RELATED-RELATED"/>
    <property type="match status" value="1"/>
</dbReference>
<evidence type="ECO:0000256" key="2">
    <source>
        <dbReference type="ARBA" id="ARBA00057597"/>
    </source>
</evidence>
<dbReference type="SUPFAM" id="SSF49373">
    <property type="entry name" value="Invasin/intimin cell-adhesion fragments"/>
    <property type="match status" value="5"/>
</dbReference>
<dbReference type="InterPro" id="IPR038177">
    <property type="entry name" value="IAT_beta_sf"/>
</dbReference>
<keyword evidence="6" id="KW-1185">Reference proteome</keyword>
<accession>A0A502GUD1</accession>
<proteinExistence type="inferred from homology"/>
<evidence type="ECO:0000256" key="1">
    <source>
        <dbReference type="ARBA" id="ARBA00010116"/>
    </source>
</evidence>
<protein>
    <recommendedName>
        <fullName evidence="3">Invasin</fullName>
    </recommendedName>
</protein>
<dbReference type="PROSITE" id="PS51127">
    <property type="entry name" value="BIG1"/>
    <property type="match status" value="1"/>
</dbReference>
<comment type="caution">
    <text evidence="5">The sequence shown here is derived from an EMBL/GenBank/DDBJ whole genome shotgun (WGS) entry which is preliminary data.</text>
</comment>
<dbReference type="InterPro" id="IPR003344">
    <property type="entry name" value="Big_1_dom"/>
</dbReference>
<reference evidence="5 6" key="1">
    <citation type="journal article" date="2019" name="Environ. Microbiol.">
        <title>Species interactions and distinct microbial communities in high Arctic permafrost affected cryosols are associated with the CH4 and CO2 gas fluxes.</title>
        <authorList>
            <person name="Altshuler I."/>
            <person name="Hamel J."/>
            <person name="Turney S."/>
            <person name="Magnuson E."/>
            <person name="Levesque R."/>
            <person name="Greer C."/>
            <person name="Whyte L.G."/>
        </authorList>
    </citation>
    <scope>NUCLEOTIDE SEQUENCE [LARGE SCALE GENOMIC DNA]</scope>
    <source>
        <strain evidence="5 6">E4</strain>
    </source>
</reference>
<evidence type="ECO:0000256" key="3">
    <source>
        <dbReference type="ARBA" id="ARBA00074571"/>
    </source>
</evidence>
<dbReference type="EMBL" id="RCZD01000001">
    <property type="protein sequence ID" value="TPG65018.1"/>
    <property type="molecule type" value="Genomic_DNA"/>
</dbReference>
<dbReference type="InterPro" id="IPR051715">
    <property type="entry name" value="Intimin-Invasin_domain"/>
</dbReference>
<dbReference type="InterPro" id="IPR003535">
    <property type="entry name" value="Intimin/invasin_bac"/>
</dbReference>
<dbReference type="Proteomes" id="UP000317663">
    <property type="component" value="Unassembled WGS sequence"/>
</dbReference>
<sequence>MNKVNLNMARLQIALQFVIAISPVFTVPYSLAKNDALSPFSVDRSSSKLPADKGFAPYSSELSTAASAVSNANPAMAGASLVTGHAANTVEQWLNQFGTARVQLNVDDQGNWDNSALDFLAPVYNSKKAMLFTQLGMRAPDGRVTGNLGAGVRTFYLDNWMLGGNVFFDDDFTGKNRRMGLGGEAWTDNLKLSANSYFAITKWHDSRDFDNYYEKPANGYDVRVEGYLPSYPQLGGKLMYEKYFGNDVALFDKDTLQNDPSAVTVGVNYTPVPLITLGVDYKRGQSAMHETTIGANFRYTIGQPWAQQISPAQVAVQRSLAGSRYDLVERNNEIVMQYKKKPVDNVLTDMQITNAKDNSPADGVTANIVSVKASTSNGASASNAVINWTVSGQGKLSTTSSVTDSSGVAFVNVTNQSAEQVSVTATSGAITRSTMSAFTQSVATVDLQMTKNNSQANGSDQNIGRVLVKDANGQLMSGVAIQWKVNNAAIIVSSDNQSNDQGQAEVHFTNSTAGDVSLSVDASGKTASTGSTFTSIAKTSVAVVMAKDGSLADGTAANLAQATVTDNSGKAMPNVTVNWSVTGGAKPTASSSITDANGQATMNFTDLTVESNLTVTATADGQSNSAVTQFVAIPVASVAVMMTKDASAADGSAANEAQATVTDANGKAMPNVTVNWSVTGGATPTGSSSITDGSGHAVMNFTDRTVEANLTVTANAGGKSGSAATQFVAIPVGTVAVTMTKDNSLAGGTTANVAQATVTDAGGKAMAGVTVNWSITGSATPAANSSLTDENGHATMSFNDNTVEDGLAVTATADGQSGNTTTRFTVKMGDIAVTFPTARTGINVNAVKSGLIIYVNYTGMQVGDQVQVNFVVKGDVALISHNQVLPDHTFATYTVTSADIGNPLKFTVPKTEVEGLEPESVNSLTGTATAVVNSPLTGMEKTGTVSANVDTQA</sequence>
<evidence type="ECO:0000259" key="4">
    <source>
        <dbReference type="PROSITE" id="PS51127"/>
    </source>
</evidence>
<name>A0A502GUD1_9GAMM</name>
<dbReference type="InterPro" id="IPR013783">
    <property type="entry name" value="Ig-like_fold"/>
</dbReference>
<dbReference type="Pfam" id="PF11924">
    <property type="entry name" value="IAT_beta"/>
    <property type="match status" value="1"/>
</dbReference>
<dbReference type="Pfam" id="PF02369">
    <property type="entry name" value="Big_1"/>
    <property type="match status" value="5"/>
</dbReference>
<dbReference type="InterPro" id="IPR024519">
    <property type="entry name" value="IAT_beta"/>
</dbReference>
<organism evidence="5 6">
    <name type="scientific">Ewingella americana</name>
    <dbReference type="NCBI Taxonomy" id="41202"/>
    <lineage>
        <taxon>Bacteria</taxon>
        <taxon>Pseudomonadati</taxon>
        <taxon>Pseudomonadota</taxon>
        <taxon>Gammaproteobacteria</taxon>
        <taxon>Enterobacterales</taxon>
        <taxon>Yersiniaceae</taxon>
        <taxon>Ewingella</taxon>
    </lineage>
</organism>
<gene>
    <name evidence="5" type="ORF">EAH77_01890</name>
</gene>
<evidence type="ECO:0000313" key="5">
    <source>
        <dbReference type="EMBL" id="TPG65018.1"/>
    </source>
</evidence>
<dbReference type="InterPro" id="IPR008964">
    <property type="entry name" value="Invasin/intimin_cell_adhesion"/>
</dbReference>
<dbReference type="GO" id="GO:0009279">
    <property type="term" value="C:cell outer membrane"/>
    <property type="evidence" value="ECO:0007669"/>
    <property type="project" value="TreeGrafter"/>
</dbReference>
<dbReference type="Gene3D" id="2.40.160.160">
    <property type="entry name" value="Inverse autotransporter, beta-domain"/>
    <property type="match status" value="1"/>
</dbReference>
<dbReference type="Gene3D" id="2.60.40.10">
    <property type="entry name" value="Immunoglobulins"/>
    <property type="match status" value="5"/>
</dbReference>
<dbReference type="OrthoDB" id="8320584at2"/>
<dbReference type="SMART" id="SM00634">
    <property type="entry name" value="BID_1"/>
    <property type="match status" value="5"/>
</dbReference>
<dbReference type="FunFam" id="2.40.160.160:FF:000001">
    <property type="entry name" value="Intimin-like inverse autotransporter SinH"/>
    <property type="match status" value="1"/>
</dbReference>
<dbReference type="PRINTS" id="PR01369">
    <property type="entry name" value="INTIMIN"/>
</dbReference>
<feature type="domain" description="Big-1" evidence="4">
    <location>
        <begin position="540"/>
        <end position="631"/>
    </location>
</feature>
<dbReference type="AlphaFoldDB" id="A0A502GUD1"/>
<dbReference type="RefSeq" id="WP_140470100.1">
    <property type="nucleotide sequence ID" value="NZ_RCZD01000001.1"/>
</dbReference>
<dbReference type="PANTHER" id="PTHR39576:SF2">
    <property type="entry name" value="ATTACHING AND EFFACING PROTEIN HOMOLOG-RELATED"/>
    <property type="match status" value="1"/>
</dbReference>
<comment type="function">
    <text evidence="2">Invasin is a protein that allows enteric bacteria to penetrate cultured mammalian cells. The entry of invasin in the cell is mediated by binding several beta-1 chain integrins.</text>
</comment>